<proteinExistence type="predicted"/>
<evidence type="ECO:0000313" key="2">
    <source>
        <dbReference type="EMBL" id="MFG6271717.1"/>
    </source>
</evidence>
<reference evidence="2 3" key="1">
    <citation type="submission" date="2024-10" db="EMBL/GenBank/DDBJ databases">
        <authorList>
            <person name="Sang B.-I."/>
            <person name="Prabhaharan D."/>
        </authorList>
    </citation>
    <scope>NUCLEOTIDE SEQUENCE [LARGE SCALE GENOMIC DNA]</scope>
    <source>
        <strain evidence="2 3">MH</strain>
    </source>
</reference>
<protein>
    <submittedName>
        <fullName evidence="2">Sugar phosphate isomerase/epimerase family protein</fullName>
    </submittedName>
</protein>
<dbReference type="InterPro" id="IPR013022">
    <property type="entry name" value="Xyl_isomerase-like_TIM-brl"/>
</dbReference>
<feature type="domain" description="Xylose isomerase-like TIM barrel" evidence="1">
    <location>
        <begin position="22"/>
        <end position="243"/>
    </location>
</feature>
<keyword evidence="3" id="KW-1185">Reference proteome</keyword>
<evidence type="ECO:0000259" key="1">
    <source>
        <dbReference type="Pfam" id="PF01261"/>
    </source>
</evidence>
<dbReference type="Gene3D" id="3.20.20.150">
    <property type="entry name" value="Divalent-metal-dependent TIM barrel enzymes"/>
    <property type="match status" value="1"/>
</dbReference>
<dbReference type="GO" id="GO:0016853">
    <property type="term" value="F:isomerase activity"/>
    <property type="evidence" value="ECO:0007669"/>
    <property type="project" value="UniProtKB-KW"/>
</dbReference>
<sequence length="276" mass="31969">MKQVFFSSTLMWSAPLQDMAQVVRDHQLAGIEVWAQHFFYHQYDRNVYREYARKFQMKTFVHSCSWDLNLASLNEGIRQASVQEVIASLHLARDLEASEVTVHPGHMTMPFWPRTSVALFHQSLEQIAEASHVLGIPVSLEIMEKIPKEFVTSVEAMENAAGDLFDAFYYTLDTAHCDSTAEIRRILNEMPRLSKIHISNRQGPVYHTPLREGDYDFMKLLPVLYSRQLPLVVEGFDAGTGYTILHKNLDFLHEEEQHEYMDKKNLRSLTDRCYAV</sequence>
<comment type="caution">
    <text evidence="2">The sequence shown here is derived from an EMBL/GenBank/DDBJ whole genome shotgun (WGS) entry which is preliminary data.</text>
</comment>
<keyword evidence="2" id="KW-0413">Isomerase</keyword>
<dbReference type="EMBL" id="JBIEKR010000001">
    <property type="protein sequence ID" value="MFG6271717.1"/>
    <property type="molecule type" value="Genomic_DNA"/>
</dbReference>
<dbReference type="RefSeq" id="WP_113855977.1">
    <property type="nucleotide sequence ID" value="NZ_CP011940.1"/>
</dbReference>
<gene>
    <name evidence="2" type="ORF">ACGTZG_00760</name>
</gene>
<accession>A0ABW7DK20</accession>
<dbReference type="InterPro" id="IPR036237">
    <property type="entry name" value="Xyl_isomerase-like_sf"/>
</dbReference>
<dbReference type="Proteomes" id="UP001605989">
    <property type="component" value="Unassembled WGS sequence"/>
</dbReference>
<organism evidence="2 3">
    <name type="scientific">Megasphaera hexanoica</name>
    <dbReference type="NCBI Taxonomy" id="1675036"/>
    <lineage>
        <taxon>Bacteria</taxon>
        <taxon>Bacillati</taxon>
        <taxon>Bacillota</taxon>
        <taxon>Negativicutes</taxon>
        <taxon>Veillonellales</taxon>
        <taxon>Veillonellaceae</taxon>
        <taxon>Megasphaera</taxon>
    </lineage>
</organism>
<dbReference type="SUPFAM" id="SSF51658">
    <property type="entry name" value="Xylose isomerase-like"/>
    <property type="match status" value="1"/>
</dbReference>
<dbReference type="Pfam" id="PF01261">
    <property type="entry name" value="AP_endonuc_2"/>
    <property type="match status" value="1"/>
</dbReference>
<name>A0ABW7DK20_9FIRM</name>
<evidence type="ECO:0000313" key="3">
    <source>
        <dbReference type="Proteomes" id="UP001605989"/>
    </source>
</evidence>